<evidence type="ECO:0000256" key="1">
    <source>
        <dbReference type="SAM" id="MobiDB-lite"/>
    </source>
</evidence>
<sequence length="99" mass="10885">MFPRLLASSFCGSDRCIHGGTAWGCPSSRWVCLEARRHREAGSRVRARKGETATARGGQPTASPLPLIYRPATYDATTICSERQPEGEPQNPRRGPMSR</sequence>
<feature type="compositionally biased region" description="Basic and acidic residues" evidence="1">
    <location>
        <begin position="41"/>
        <end position="51"/>
    </location>
</feature>
<gene>
    <name evidence="2" type="ORF">TSPGSL018_24122</name>
</gene>
<feature type="region of interest" description="Disordered" evidence="1">
    <location>
        <begin position="41"/>
        <end position="99"/>
    </location>
</feature>
<reference evidence="2" key="1">
    <citation type="submission" date="2014-05" db="EMBL/GenBank/DDBJ databases">
        <title>The transcriptome of the halophilic microalga Tetraselmis sp. GSL018 isolated from the Great Salt Lake, Utah.</title>
        <authorList>
            <person name="Jinkerson R.E."/>
            <person name="D'Adamo S."/>
            <person name="Posewitz M.C."/>
        </authorList>
    </citation>
    <scope>NUCLEOTIDE SEQUENCE</scope>
    <source>
        <strain evidence="2">GSL018</strain>
    </source>
</reference>
<dbReference type="AlphaFoldDB" id="A0A061RQC1"/>
<protein>
    <submittedName>
        <fullName evidence="2">Uncharacterized protein</fullName>
    </submittedName>
</protein>
<accession>A0A061RQC1</accession>
<dbReference type="EMBL" id="GBEZ01010614">
    <property type="protein sequence ID" value="JAC75082.1"/>
    <property type="molecule type" value="Transcribed_RNA"/>
</dbReference>
<evidence type="ECO:0000313" key="2">
    <source>
        <dbReference type="EMBL" id="JAC75082.1"/>
    </source>
</evidence>
<proteinExistence type="predicted"/>
<organism evidence="2">
    <name type="scientific">Tetraselmis sp. GSL018</name>
    <dbReference type="NCBI Taxonomy" id="582737"/>
    <lineage>
        <taxon>Eukaryota</taxon>
        <taxon>Viridiplantae</taxon>
        <taxon>Chlorophyta</taxon>
        <taxon>core chlorophytes</taxon>
        <taxon>Chlorodendrophyceae</taxon>
        <taxon>Chlorodendrales</taxon>
        <taxon>Chlorodendraceae</taxon>
        <taxon>Tetraselmis</taxon>
    </lineage>
</organism>
<name>A0A061RQC1_9CHLO</name>